<sequence>MVPIKAIEYIRKVQFSPSTSDDCSGLKVEEVEGSETCENAKTSSLESSKFILWFQIFIFTIFVLAGQVVGTLLGRVYYEQGGHSRWIATLAQTAGFPILLPFICYPSSKNHNEQEELSVQQPSIFVRASNETGVSGEVSHKSLLIGFTAATFGSLGYALQFSLTELAFQKVFKSGTLKVVMKMSFFIGFFVTIASLTGLFASGNWRDLDKEMGEYRSGKLSYVINLVCTAISWQLYAVGSIGLVFKASSLFSNVIINLGTSVVPIFSMVFLKDIMTGLKVLSLLLGLWGYASYIYQHYLDDVEAKAAEVKSLADDDEF</sequence>
<keyword evidence="5 6" id="KW-0472">Membrane</keyword>
<dbReference type="GO" id="GO:0005345">
    <property type="term" value="F:purine nucleobase transmembrane transporter activity"/>
    <property type="evidence" value="ECO:0007669"/>
    <property type="project" value="UniProtKB-UniRule"/>
</dbReference>
<comment type="caution">
    <text evidence="7">The sequence shown here is derived from an EMBL/GenBank/DDBJ whole genome shotgun (WGS) entry which is preliminary data.</text>
</comment>
<evidence type="ECO:0000256" key="4">
    <source>
        <dbReference type="ARBA" id="ARBA00022989"/>
    </source>
</evidence>
<dbReference type="GO" id="GO:0015211">
    <property type="term" value="F:purine nucleoside transmembrane transporter activity"/>
    <property type="evidence" value="ECO:0007669"/>
    <property type="project" value="UniProtKB-UniRule"/>
</dbReference>
<feature type="transmembrane region" description="Helical" evidence="6">
    <location>
        <begin position="86"/>
        <end position="105"/>
    </location>
</feature>
<keyword evidence="4 6" id="KW-1133">Transmembrane helix</keyword>
<keyword evidence="3 6" id="KW-0812">Transmembrane</keyword>
<evidence type="ECO:0000256" key="1">
    <source>
        <dbReference type="ARBA" id="ARBA00006213"/>
    </source>
</evidence>
<feature type="transmembrane region" description="Helical" evidence="6">
    <location>
        <begin position="143"/>
        <end position="163"/>
    </location>
</feature>
<dbReference type="PANTHER" id="PTHR31376">
    <property type="entry name" value="OS09G0467300 PROTEIN-RELATED"/>
    <property type="match status" value="1"/>
</dbReference>
<keyword evidence="2 6" id="KW-0813">Transport</keyword>
<evidence type="ECO:0000313" key="8">
    <source>
        <dbReference type="Proteomes" id="UP001152561"/>
    </source>
</evidence>
<name>A0A9Q1R914_9SOLA</name>
<dbReference type="GO" id="GO:0016020">
    <property type="term" value="C:membrane"/>
    <property type="evidence" value="ECO:0007669"/>
    <property type="project" value="UniProtKB-SubCell"/>
</dbReference>
<comment type="caution">
    <text evidence="6">Lacks conserved residue(s) required for the propagation of feature annotation.</text>
</comment>
<dbReference type="AlphaFoldDB" id="A0A9Q1R914"/>
<evidence type="ECO:0000256" key="2">
    <source>
        <dbReference type="ARBA" id="ARBA00022448"/>
    </source>
</evidence>
<evidence type="ECO:0000256" key="6">
    <source>
        <dbReference type="RuleBase" id="RU368015"/>
    </source>
</evidence>
<keyword evidence="8" id="KW-1185">Reference proteome</keyword>
<accession>A0A9Q1R914</accession>
<feature type="transmembrane region" description="Helical" evidence="6">
    <location>
        <begin position="50"/>
        <end position="74"/>
    </location>
</feature>
<dbReference type="Proteomes" id="UP001152561">
    <property type="component" value="Unassembled WGS sequence"/>
</dbReference>
<feature type="transmembrane region" description="Helical" evidence="6">
    <location>
        <begin position="183"/>
        <end position="201"/>
    </location>
</feature>
<comment type="similarity">
    <text evidence="1 6">Belongs to the purine permeases (TC 2.A.7.14) family.</text>
</comment>
<reference evidence="8" key="1">
    <citation type="journal article" date="2023" name="Proc. Natl. Acad. Sci. U.S.A.">
        <title>Genomic and structural basis for evolution of tropane alkaloid biosynthesis.</title>
        <authorList>
            <person name="Wanga Y.-J."/>
            <person name="Taina T."/>
            <person name="Yua J.-Y."/>
            <person name="Lia J."/>
            <person name="Xua B."/>
            <person name="Chenc J."/>
            <person name="D'Auriad J.C."/>
            <person name="Huanga J.-P."/>
            <person name="Huanga S.-X."/>
        </authorList>
    </citation>
    <scope>NUCLEOTIDE SEQUENCE [LARGE SCALE GENOMIC DNA]</scope>
    <source>
        <strain evidence="8">cv. KIB-2019</strain>
    </source>
</reference>
<gene>
    <name evidence="7" type="ORF">K7X08_017925</name>
</gene>
<evidence type="ECO:0000256" key="3">
    <source>
        <dbReference type="ARBA" id="ARBA00022692"/>
    </source>
</evidence>
<dbReference type="InterPro" id="IPR030182">
    <property type="entry name" value="PUP_plant"/>
</dbReference>
<dbReference type="PANTHER" id="PTHR31376:SF47">
    <property type="entry name" value="PURINE PERMEASE-RELATED"/>
    <property type="match status" value="1"/>
</dbReference>
<dbReference type="Pfam" id="PF16913">
    <property type="entry name" value="PUNUT"/>
    <property type="match status" value="2"/>
</dbReference>
<evidence type="ECO:0000256" key="5">
    <source>
        <dbReference type="ARBA" id="ARBA00023136"/>
    </source>
</evidence>
<evidence type="ECO:0000313" key="7">
    <source>
        <dbReference type="EMBL" id="KAJ8545342.1"/>
    </source>
</evidence>
<dbReference type="OrthoDB" id="1279689at2759"/>
<feature type="transmembrane region" description="Helical" evidence="6">
    <location>
        <begin position="278"/>
        <end position="295"/>
    </location>
</feature>
<feature type="transmembrane region" description="Helical" evidence="6">
    <location>
        <begin position="251"/>
        <end position="271"/>
    </location>
</feature>
<dbReference type="EMBL" id="JAJAGQ010000013">
    <property type="protein sequence ID" value="KAJ8545342.1"/>
    <property type="molecule type" value="Genomic_DNA"/>
</dbReference>
<organism evidence="7 8">
    <name type="scientific">Anisodus acutangulus</name>
    <dbReference type="NCBI Taxonomy" id="402998"/>
    <lineage>
        <taxon>Eukaryota</taxon>
        <taxon>Viridiplantae</taxon>
        <taxon>Streptophyta</taxon>
        <taxon>Embryophyta</taxon>
        <taxon>Tracheophyta</taxon>
        <taxon>Spermatophyta</taxon>
        <taxon>Magnoliopsida</taxon>
        <taxon>eudicotyledons</taxon>
        <taxon>Gunneridae</taxon>
        <taxon>Pentapetalae</taxon>
        <taxon>asterids</taxon>
        <taxon>lamiids</taxon>
        <taxon>Solanales</taxon>
        <taxon>Solanaceae</taxon>
        <taxon>Solanoideae</taxon>
        <taxon>Hyoscyameae</taxon>
        <taxon>Anisodus</taxon>
    </lineage>
</organism>
<feature type="transmembrane region" description="Helical" evidence="6">
    <location>
        <begin position="222"/>
        <end position="245"/>
    </location>
</feature>
<protein>
    <recommendedName>
        <fullName evidence="6">Probable purine permease</fullName>
    </recommendedName>
</protein>
<comment type="subcellular location">
    <subcellularLocation>
        <location evidence="6">Membrane</location>
        <topology evidence="6">Multi-pass membrane protein</topology>
    </subcellularLocation>
</comment>
<proteinExistence type="inferred from homology"/>